<gene>
    <name evidence="2" type="ORF">SAMN05421659_13313</name>
</gene>
<keyword evidence="2" id="KW-0808">Transferase</keyword>
<dbReference type="PROSITE" id="PS51186">
    <property type="entry name" value="GNAT"/>
    <property type="match status" value="1"/>
</dbReference>
<evidence type="ECO:0000313" key="3">
    <source>
        <dbReference type="Proteomes" id="UP000199701"/>
    </source>
</evidence>
<reference evidence="2 3" key="1">
    <citation type="submission" date="2016-10" db="EMBL/GenBank/DDBJ databases">
        <authorList>
            <person name="de Groot N.N."/>
        </authorList>
    </citation>
    <scope>NUCLEOTIDE SEQUENCE [LARGE SCALE GENOMIC DNA]</scope>
    <source>
        <strain evidence="2 3">DSM 9179</strain>
    </source>
</reference>
<evidence type="ECO:0000313" key="2">
    <source>
        <dbReference type="EMBL" id="SEW46493.1"/>
    </source>
</evidence>
<dbReference type="Pfam" id="PF13302">
    <property type="entry name" value="Acetyltransf_3"/>
    <property type="match status" value="1"/>
</dbReference>
<organism evidence="2 3">
    <name type="scientific">[Clostridium] fimetarium</name>
    <dbReference type="NCBI Taxonomy" id="99656"/>
    <lineage>
        <taxon>Bacteria</taxon>
        <taxon>Bacillati</taxon>
        <taxon>Bacillota</taxon>
        <taxon>Clostridia</taxon>
        <taxon>Lachnospirales</taxon>
        <taxon>Lachnospiraceae</taxon>
    </lineage>
</organism>
<dbReference type="InterPro" id="IPR016181">
    <property type="entry name" value="Acyl_CoA_acyltransferase"/>
</dbReference>
<dbReference type="Proteomes" id="UP000199701">
    <property type="component" value="Unassembled WGS sequence"/>
</dbReference>
<proteinExistence type="predicted"/>
<dbReference type="InterPro" id="IPR000182">
    <property type="entry name" value="GNAT_dom"/>
</dbReference>
<evidence type="ECO:0000259" key="1">
    <source>
        <dbReference type="PROSITE" id="PS51186"/>
    </source>
</evidence>
<dbReference type="EMBL" id="FOJI01000033">
    <property type="protein sequence ID" value="SEW46493.1"/>
    <property type="molecule type" value="Genomic_DNA"/>
</dbReference>
<dbReference type="PANTHER" id="PTHR43792">
    <property type="entry name" value="GNAT FAMILY, PUTATIVE (AFU_ORTHOLOGUE AFUA_3G00765)-RELATED-RELATED"/>
    <property type="match status" value="1"/>
</dbReference>
<dbReference type="RefSeq" id="WP_170841526.1">
    <property type="nucleotide sequence ID" value="NZ_FOJI01000033.1"/>
</dbReference>
<feature type="domain" description="N-acetyltransferase" evidence="1">
    <location>
        <begin position="10"/>
        <end position="171"/>
    </location>
</feature>
<dbReference type="PANTHER" id="PTHR43792:SF1">
    <property type="entry name" value="N-ACETYLTRANSFERASE DOMAIN-CONTAINING PROTEIN"/>
    <property type="match status" value="1"/>
</dbReference>
<dbReference type="GO" id="GO:0016747">
    <property type="term" value="F:acyltransferase activity, transferring groups other than amino-acyl groups"/>
    <property type="evidence" value="ECO:0007669"/>
    <property type="project" value="InterPro"/>
</dbReference>
<protein>
    <submittedName>
        <fullName evidence="2">Protein N-acetyltransferase, RimJ/RimL family</fullName>
    </submittedName>
</protein>
<keyword evidence="3" id="KW-1185">Reference proteome</keyword>
<dbReference type="InterPro" id="IPR051531">
    <property type="entry name" value="N-acetyltransferase"/>
</dbReference>
<dbReference type="STRING" id="99656.SAMN05421659_13313"/>
<accession>A0A1I0RY08</accession>
<dbReference type="AlphaFoldDB" id="A0A1I0RY08"/>
<name>A0A1I0RY08_9FIRM</name>
<dbReference type="Gene3D" id="3.40.630.30">
    <property type="match status" value="1"/>
</dbReference>
<dbReference type="SUPFAM" id="SSF55729">
    <property type="entry name" value="Acyl-CoA N-acyltransferases (Nat)"/>
    <property type="match status" value="1"/>
</dbReference>
<sequence length="171" mass="19971">MRAYFETERLIVRNLVSQDYEQVFKWCGDPRVNEFMIYPLYKCAEDVKIWIDTLEVDNPNIHDFGWILKDTGELIGGGGVVFHPDRDVWNIGYNLLADKWGNGYTVEAIQGIIEYIKKTRDIHVIEGQFAADNHNSMRVMEKLGMVYDRDGEYEKLDGSRKFASKIYCMKI</sequence>